<organism evidence="3 4">
    <name type="scientific">Septoria linicola</name>
    <dbReference type="NCBI Taxonomy" id="215465"/>
    <lineage>
        <taxon>Eukaryota</taxon>
        <taxon>Fungi</taxon>
        <taxon>Dikarya</taxon>
        <taxon>Ascomycota</taxon>
        <taxon>Pezizomycotina</taxon>
        <taxon>Dothideomycetes</taxon>
        <taxon>Dothideomycetidae</taxon>
        <taxon>Mycosphaerellales</taxon>
        <taxon>Mycosphaerellaceae</taxon>
        <taxon>Septoria</taxon>
    </lineage>
</organism>
<keyword evidence="2" id="KW-0732">Signal</keyword>
<accession>A0A9Q9B4Y3</accession>
<evidence type="ECO:0000256" key="1">
    <source>
        <dbReference type="SAM" id="MobiDB-lite"/>
    </source>
</evidence>
<feature type="region of interest" description="Disordered" evidence="1">
    <location>
        <begin position="250"/>
        <end position="276"/>
    </location>
</feature>
<name>A0A9Q9B4Y3_9PEZI</name>
<feature type="signal peptide" evidence="2">
    <location>
        <begin position="1"/>
        <end position="18"/>
    </location>
</feature>
<evidence type="ECO:0000256" key="2">
    <source>
        <dbReference type="SAM" id="SignalP"/>
    </source>
</evidence>
<dbReference type="Proteomes" id="UP001056384">
    <property type="component" value="Chromosome 9"/>
</dbReference>
<dbReference type="EMBL" id="CP099426">
    <property type="protein sequence ID" value="USW57231.1"/>
    <property type="molecule type" value="Genomic_DNA"/>
</dbReference>
<dbReference type="AlphaFoldDB" id="A0A9Q9B4Y3"/>
<sequence length="368" mass="40554">MAQALGFLLSGASLVPFAVDVFKPKPSVGTSVQIFTGSGKGSQADGNVPHIALWDDNGNRLGQYHAGKKERIKEGSSKTIMVEHNQNGGEAANPYYIMLSNLENDAICISTITVANEIISASFSGDTGYMCGQSWFLSEAPIGSNYAKPRCVWLDGDHSNGLNARAMSFHLNDFAPNNDKLTQYLNEPDTLCKSTPRFSIWGNLLPDGIIPFFEPKLEYNLDSVDGSEGNDTDTSLVIDKEGQYNKAVYLHQGEKTKRSSKKTRNTNSRGSNKDPEHLIITDQVGDDVREVCESQTSYGWDIVSTVQKLFCDMQEKQLYQLCDGEDVKDNCFDLEARTIVPRAGVAARDEVAATIPKKKYTSQSHWRA</sequence>
<feature type="chain" id="PRO_5040107245" evidence="2">
    <location>
        <begin position="19"/>
        <end position="368"/>
    </location>
</feature>
<protein>
    <submittedName>
        <fullName evidence="3">Uncharacterized protein</fullName>
    </submittedName>
</protein>
<reference evidence="3" key="1">
    <citation type="submission" date="2022-06" db="EMBL/GenBank/DDBJ databases">
        <title>Complete genome sequences of two strains of the flax pathogen Septoria linicola.</title>
        <authorList>
            <person name="Lapalu N."/>
            <person name="Simon A."/>
            <person name="Demenou B."/>
            <person name="Paumier D."/>
            <person name="Guillot M.-P."/>
            <person name="Gout L."/>
            <person name="Valade R."/>
        </authorList>
    </citation>
    <scope>NUCLEOTIDE SEQUENCE</scope>
    <source>
        <strain evidence="3">SE15195</strain>
    </source>
</reference>
<keyword evidence="4" id="KW-1185">Reference proteome</keyword>
<gene>
    <name evidence="3" type="ORF">Slin15195_G105500</name>
</gene>
<proteinExistence type="predicted"/>
<evidence type="ECO:0000313" key="4">
    <source>
        <dbReference type="Proteomes" id="UP001056384"/>
    </source>
</evidence>
<evidence type="ECO:0000313" key="3">
    <source>
        <dbReference type="EMBL" id="USW57231.1"/>
    </source>
</evidence>